<dbReference type="Pfam" id="PF02120">
    <property type="entry name" value="Flg_hook"/>
    <property type="match status" value="1"/>
</dbReference>
<feature type="region of interest" description="Disordered" evidence="4">
    <location>
        <begin position="178"/>
        <end position="218"/>
    </location>
</feature>
<feature type="region of interest" description="Disordered" evidence="4">
    <location>
        <begin position="357"/>
        <end position="413"/>
    </location>
</feature>
<gene>
    <name evidence="6" type="primary">fliK</name>
    <name evidence="6" type="ORF">IDM36_13565</name>
</gene>
<evidence type="ECO:0000256" key="2">
    <source>
        <dbReference type="ARBA" id="ARBA00009149"/>
    </source>
</evidence>
<dbReference type="InterPro" id="IPR052563">
    <property type="entry name" value="FliK"/>
</dbReference>
<feature type="compositionally biased region" description="Low complexity" evidence="4">
    <location>
        <begin position="357"/>
        <end position="380"/>
    </location>
</feature>
<feature type="domain" description="Flagellar hook-length control protein-like C-terminal" evidence="5">
    <location>
        <begin position="287"/>
        <end position="366"/>
    </location>
</feature>
<name>A0A7T0GZD2_9ENTR</name>
<proteinExistence type="inferred from homology"/>
<dbReference type="InterPro" id="IPR038610">
    <property type="entry name" value="FliK-like_C_sf"/>
</dbReference>
<dbReference type="PANTHER" id="PTHR37533:SF2">
    <property type="entry name" value="FLAGELLAR HOOK-LENGTH CONTROL PROTEIN"/>
    <property type="match status" value="1"/>
</dbReference>
<keyword evidence="3" id="KW-1005">Bacterial flagellum biogenesis</keyword>
<organism evidence="6">
    <name type="scientific">Enterobacter mori</name>
    <dbReference type="NCBI Taxonomy" id="539813"/>
    <lineage>
        <taxon>Bacteria</taxon>
        <taxon>Pseudomonadati</taxon>
        <taxon>Pseudomonadota</taxon>
        <taxon>Gammaproteobacteria</taxon>
        <taxon>Enterobacterales</taxon>
        <taxon>Enterobacteriaceae</taxon>
        <taxon>Enterobacter</taxon>
    </lineage>
</organism>
<evidence type="ECO:0000313" key="6">
    <source>
        <dbReference type="EMBL" id="QPJ98959.1"/>
    </source>
</evidence>
<accession>A0A7T0GZD2</accession>
<dbReference type="GO" id="GO:0044780">
    <property type="term" value="P:bacterial-type flagellum assembly"/>
    <property type="evidence" value="ECO:0007669"/>
    <property type="project" value="InterPro"/>
</dbReference>
<dbReference type="PRINTS" id="PR01007">
    <property type="entry name" value="FLGHOOKFLIK"/>
</dbReference>
<evidence type="ECO:0000256" key="4">
    <source>
        <dbReference type="SAM" id="MobiDB-lite"/>
    </source>
</evidence>
<evidence type="ECO:0000256" key="1">
    <source>
        <dbReference type="ARBA" id="ARBA00003944"/>
    </source>
</evidence>
<evidence type="ECO:0000259" key="5">
    <source>
        <dbReference type="Pfam" id="PF02120"/>
    </source>
</evidence>
<dbReference type="AlphaFoldDB" id="A0A7T0GZD2"/>
<comment type="similarity">
    <text evidence="2">Belongs to the FliK family.</text>
</comment>
<dbReference type="PANTHER" id="PTHR37533">
    <property type="entry name" value="FLAGELLAR HOOK-LENGTH CONTROL PROTEIN"/>
    <property type="match status" value="1"/>
</dbReference>
<feature type="compositionally biased region" description="Polar residues" evidence="4">
    <location>
        <begin position="180"/>
        <end position="191"/>
    </location>
</feature>
<dbReference type="InterPro" id="IPR021136">
    <property type="entry name" value="Flagellar_hook_control-like_C"/>
</dbReference>
<keyword evidence="6" id="KW-0969">Cilium</keyword>
<protein>
    <submittedName>
        <fullName evidence="6">Flagellar hook length control protein FliK</fullName>
    </submittedName>
</protein>
<dbReference type="GO" id="GO:0009424">
    <property type="term" value="C:bacterial-type flagellum hook"/>
    <property type="evidence" value="ECO:0007669"/>
    <property type="project" value="InterPro"/>
</dbReference>
<dbReference type="NCBIfam" id="NF007514">
    <property type="entry name" value="PRK10118.1"/>
    <property type="match status" value="1"/>
</dbReference>
<evidence type="ECO:0000256" key="3">
    <source>
        <dbReference type="ARBA" id="ARBA00022795"/>
    </source>
</evidence>
<dbReference type="EMBL" id="CP061801">
    <property type="protein sequence ID" value="QPJ98959.1"/>
    <property type="molecule type" value="Genomic_DNA"/>
</dbReference>
<keyword evidence="6" id="KW-0282">Flagellum</keyword>
<reference evidence="6" key="1">
    <citation type="submission" date="2020-09" db="EMBL/GenBank/DDBJ databases">
        <title>First Report of a novel Colistin-Resistant species of Enterobacter cloacae complex Producing MCR-5 isolated from hospital sewage water.</title>
        <authorList>
            <person name="Zhou K."/>
        </authorList>
    </citation>
    <scope>NUCLEOTIDE SEQUENCE [LARGE SCALE GENOMIC DNA]</scope>
    <source>
        <strain evidence="6">HSW1412</strain>
    </source>
</reference>
<feature type="compositionally biased region" description="Low complexity" evidence="4">
    <location>
        <begin position="200"/>
        <end position="218"/>
    </location>
</feature>
<comment type="function">
    <text evidence="1">Controls the length of the flagellar hook.</text>
</comment>
<dbReference type="Gene3D" id="3.30.750.140">
    <property type="match status" value="1"/>
</dbReference>
<dbReference type="InterPro" id="IPR001635">
    <property type="entry name" value="Flag_hook_Flik"/>
</dbReference>
<sequence length="413" mass="42121">MITLQQLLMTDSGLSGDTQTGKGTDGAQDFLSLLAGALTDATGKGKDAPLTLADLKAAGSKLSKATQDAKGETTLQAKIADLLSRQATATSDETAGTTSLQSLVSGLMPASNADALKTLAAANTKDDSKSELSEDELAGLSALMAMLPHQQTTAPVVSQPTSAGGIAAQSALTSAALTQNSAGQQPLNNSLAGHDHDKAQPAAQYQAQNADSALPASASATPAVAASAEKQDIASSSSSTTTPTATLAPIVTSQATSQPAATVATAPVLSQPLGTSEWQQTLSQHITLFTKQGQQTAELRLHPEDLGQVQISLKLDDNQAQLQMVSPHSHVRAALEAALPTLRTSLAENGIQLSQSSVSSESFSGQQQSSSQQQQASRSGQNGGFNEESDELLPTPVSLQSAARGNSAVDIFA</sequence>
<dbReference type="CDD" id="cd17470">
    <property type="entry name" value="T3SS_Flik_C"/>
    <property type="match status" value="1"/>
</dbReference>
<keyword evidence="6" id="KW-0966">Cell projection</keyword>